<evidence type="ECO:0000313" key="2">
    <source>
        <dbReference type="Proteomes" id="UP001187531"/>
    </source>
</evidence>
<evidence type="ECO:0000313" key="1">
    <source>
        <dbReference type="EMBL" id="KAK2725629.1"/>
    </source>
</evidence>
<dbReference type="EMBL" id="JAVRJZ010000002">
    <property type="protein sequence ID" value="KAK2725629.1"/>
    <property type="molecule type" value="Genomic_DNA"/>
</dbReference>
<gene>
    <name evidence="1" type="ORF">QYM36_000208</name>
</gene>
<reference evidence="1" key="1">
    <citation type="submission" date="2023-07" db="EMBL/GenBank/DDBJ databases">
        <title>Chromosome-level genome assembly of Artemia franciscana.</title>
        <authorList>
            <person name="Jo E."/>
        </authorList>
    </citation>
    <scope>NUCLEOTIDE SEQUENCE</scope>
    <source>
        <tissue evidence="1">Whole body</tissue>
    </source>
</reference>
<organism evidence="1 2">
    <name type="scientific">Artemia franciscana</name>
    <name type="common">Brine shrimp</name>
    <name type="synonym">Artemia sanfranciscana</name>
    <dbReference type="NCBI Taxonomy" id="6661"/>
    <lineage>
        <taxon>Eukaryota</taxon>
        <taxon>Metazoa</taxon>
        <taxon>Ecdysozoa</taxon>
        <taxon>Arthropoda</taxon>
        <taxon>Crustacea</taxon>
        <taxon>Branchiopoda</taxon>
        <taxon>Anostraca</taxon>
        <taxon>Artemiidae</taxon>
        <taxon>Artemia</taxon>
    </lineage>
</organism>
<proteinExistence type="predicted"/>
<protein>
    <submittedName>
        <fullName evidence="1">Uncharacterized protein</fullName>
    </submittedName>
</protein>
<dbReference type="Proteomes" id="UP001187531">
    <property type="component" value="Unassembled WGS sequence"/>
</dbReference>
<dbReference type="AlphaFoldDB" id="A0AA88IC68"/>
<sequence>MHSLAVVADNVDSSHFSPFKVPSDSSSDENDCVVVLKILPLGCDSSLNQKITLDTFFKKAAICKVFPSKDKLRVHLRTAEAAQQFFDEAAVLFELSTQAKIIPNVYLGPIRNYRADPSKLDR</sequence>
<keyword evidence="2" id="KW-1185">Reference proteome</keyword>
<name>A0AA88IC68_ARTSF</name>
<comment type="caution">
    <text evidence="1">The sequence shown here is derived from an EMBL/GenBank/DDBJ whole genome shotgun (WGS) entry which is preliminary data.</text>
</comment>
<accession>A0AA88IC68</accession>